<dbReference type="GO" id="GO:0016740">
    <property type="term" value="F:transferase activity"/>
    <property type="evidence" value="ECO:0007669"/>
    <property type="project" value="UniProtKB-KW"/>
</dbReference>
<evidence type="ECO:0000313" key="9">
    <source>
        <dbReference type="EMBL" id="SQH76825.1"/>
    </source>
</evidence>
<keyword evidence="5 7" id="KW-0573">Peptidoglycan synthesis</keyword>
<dbReference type="AlphaFoldDB" id="A0A330M4G1"/>
<feature type="domain" description="L,D-TPase catalytic" evidence="8">
    <location>
        <begin position="261"/>
        <end position="441"/>
    </location>
</feature>
<feature type="active site" description="Proton donor/acceptor" evidence="7">
    <location>
        <position position="396"/>
    </location>
</feature>
<feature type="active site" description="Nucleophile" evidence="7">
    <location>
        <position position="415"/>
    </location>
</feature>
<dbReference type="Proteomes" id="UP000250123">
    <property type="component" value="Chromosome SHEWBE"/>
</dbReference>
<dbReference type="CDD" id="cd16913">
    <property type="entry name" value="YkuD_like"/>
    <property type="match status" value="1"/>
</dbReference>
<dbReference type="InterPro" id="IPR005490">
    <property type="entry name" value="LD_TPept_cat_dom"/>
</dbReference>
<evidence type="ECO:0000256" key="1">
    <source>
        <dbReference type="ARBA" id="ARBA00004752"/>
    </source>
</evidence>
<protein>
    <recommendedName>
        <fullName evidence="8">L,D-TPase catalytic domain-containing protein</fullName>
    </recommendedName>
</protein>
<dbReference type="KEGG" id="sbk:SHEWBE_2862"/>
<keyword evidence="4 7" id="KW-0133">Cell shape</keyword>
<dbReference type="PANTHER" id="PTHR41533">
    <property type="entry name" value="L,D-TRANSPEPTIDASE HI_1667-RELATED"/>
    <property type="match status" value="1"/>
</dbReference>
<dbReference type="InterPro" id="IPR036366">
    <property type="entry name" value="PGBDSf"/>
</dbReference>
<reference evidence="10" key="1">
    <citation type="submission" date="2018-06" db="EMBL/GenBank/DDBJ databases">
        <authorList>
            <person name="Cea G.-C."/>
            <person name="William W."/>
        </authorList>
    </citation>
    <scope>NUCLEOTIDE SEQUENCE [LARGE SCALE GENOMIC DNA]</scope>
    <source>
        <strain evidence="10">DB21MT-2</strain>
    </source>
</reference>
<dbReference type="Pfam" id="PF03734">
    <property type="entry name" value="YkuD"/>
    <property type="match status" value="1"/>
</dbReference>
<keyword evidence="3" id="KW-0808">Transferase</keyword>
<comment type="similarity">
    <text evidence="2">Belongs to the YkuD family.</text>
</comment>
<dbReference type="RefSeq" id="WP_231926294.1">
    <property type="nucleotide sequence ID" value="NZ_LS483452.1"/>
</dbReference>
<evidence type="ECO:0000259" key="8">
    <source>
        <dbReference type="PROSITE" id="PS52029"/>
    </source>
</evidence>
<dbReference type="InterPro" id="IPR002477">
    <property type="entry name" value="Peptidoglycan-bd-like"/>
</dbReference>
<comment type="pathway">
    <text evidence="1 7">Cell wall biogenesis; peptidoglycan biosynthesis.</text>
</comment>
<accession>A0A330M4G1</accession>
<dbReference type="InterPro" id="IPR036365">
    <property type="entry name" value="PGBD-like_sf"/>
</dbReference>
<evidence type="ECO:0000256" key="7">
    <source>
        <dbReference type="PROSITE-ProRule" id="PRU01373"/>
    </source>
</evidence>
<dbReference type="PROSITE" id="PS52029">
    <property type="entry name" value="LD_TPASE"/>
    <property type="match status" value="1"/>
</dbReference>
<dbReference type="SUPFAM" id="SSF47090">
    <property type="entry name" value="PGBD-like"/>
    <property type="match status" value="1"/>
</dbReference>
<dbReference type="UniPathway" id="UPA00219"/>
<dbReference type="GO" id="GO:0008360">
    <property type="term" value="P:regulation of cell shape"/>
    <property type="evidence" value="ECO:0007669"/>
    <property type="project" value="UniProtKB-UniRule"/>
</dbReference>
<evidence type="ECO:0000256" key="5">
    <source>
        <dbReference type="ARBA" id="ARBA00022984"/>
    </source>
</evidence>
<dbReference type="GO" id="GO:0009252">
    <property type="term" value="P:peptidoglycan biosynthetic process"/>
    <property type="evidence" value="ECO:0007669"/>
    <property type="project" value="UniProtKB-UniPathway"/>
</dbReference>
<dbReference type="GO" id="GO:0071555">
    <property type="term" value="P:cell wall organization"/>
    <property type="evidence" value="ECO:0007669"/>
    <property type="project" value="UniProtKB-UniRule"/>
</dbReference>
<dbReference type="PANTHER" id="PTHR41533:SF2">
    <property type="entry name" value="BLR7131 PROTEIN"/>
    <property type="match status" value="1"/>
</dbReference>
<dbReference type="Gene3D" id="2.40.440.10">
    <property type="entry name" value="L,D-transpeptidase catalytic domain-like"/>
    <property type="match status" value="1"/>
</dbReference>
<dbReference type="InterPro" id="IPR052905">
    <property type="entry name" value="LD-transpeptidase_YkuD-like"/>
</dbReference>
<evidence type="ECO:0000313" key="10">
    <source>
        <dbReference type="Proteomes" id="UP000250123"/>
    </source>
</evidence>
<name>A0A330M4G1_9GAMM</name>
<keyword evidence="6 7" id="KW-0961">Cell wall biogenesis/degradation</keyword>
<dbReference type="EMBL" id="LS483452">
    <property type="protein sequence ID" value="SQH76825.1"/>
    <property type="molecule type" value="Genomic_DNA"/>
</dbReference>
<dbReference type="SUPFAM" id="SSF141523">
    <property type="entry name" value="L,D-transpeptidase catalytic domain-like"/>
    <property type="match status" value="1"/>
</dbReference>
<gene>
    <name evidence="9" type="ORF">SHEWBE_2862</name>
</gene>
<evidence type="ECO:0000256" key="2">
    <source>
        <dbReference type="ARBA" id="ARBA00005992"/>
    </source>
</evidence>
<evidence type="ECO:0000256" key="6">
    <source>
        <dbReference type="ARBA" id="ARBA00023316"/>
    </source>
</evidence>
<evidence type="ECO:0000256" key="4">
    <source>
        <dbReference type="ARBA" id="ARBA00022960"/>
    </source>
</evidence>
<evidence type="ECO:0000256" key="3">
    <source>
        <dbReference type="ARBA" id="ARBA00022679"/>
    </source>
</evidence>
<organism evidence="9 10">
    <name type="scientific">Shewanella benthica</name>
    <dbReference type="NCBI Taxonomy" id="43661"/>
    <lineage>
        <taxon>Bacteria</taxon>
        <taxon>Pseudomonadati</taxon>
        <taxon>Pseudomonadota</taxon>
        <taxon>Gammaproteobacteria</taxon>
        <taxon>Alteromonadales</taxon>
        <taxon>Shewanellaceae</taxon>
        <taxon>Shewanella</taxon>
    </lineage>
</organism>
<dbReference type="Gene3D" id="1.10.101.10">
    <property type="entry name" value="PGBD-like superfamily/PGBD"/>
    <property type="match status" value="1"/>
</dbReference>
<dbReference type="Pfam" id="PF01471">
    <property type="entry name" value="PG_binding_1"/>
    <property type="match status" value="1"/>
</dbReference>
<dbReference type="GO" id="GO:0004180">
    <property type="term" value="F:carboxypeptidase activity"/>
    <property type="evidence" value="ECO:0007669"/>
    <property type="project" value="UniProtKB-ARBA"/>
</dbReference>
<proteinExistence type="inferred from homology"/>
<dbReference type="InterPro" id="IPR038063">
    <property type="entry name" value="Transpep_catalytic_dom"/>
</dbReference>
<sequence length="486" mass="55273">MRSWLFFLVSIVFSLGSVADIAVSHSQADMHKLAWLYGGVEGDLIWFDDSGLTLSGMALIGLLDDLGIDPGAVSEPESDETQLIDRLYSKALLDLLERIKFVKERGIERDIGDEGIKLLEAINNAELSAYIASILPSYDEVLKIRRMIRVYKIQLDVDWPSVTRVNFKLGQSSQQVQRLRWMLTVLGDLENSELTRYREAIYDPMVIQGIKSFQRRHGLTANGELDEPTVQALNISPKRRVIQMQQNLWRWLMLPSSPPPQYIKINIPNYSLELFVLGELDLSMKVIVGKPSSPTPVLLTRVTRMTINPYWTPPTSIIRSELLPLNSREPGYLNHKGFELHPVAKKDNPVIKLINIAPRQLAELLKQYRLVQAPGKDNALGQLRFTIPNTESIYLHDTPQKKLFAGDNLALSHGCIRLEKAVALFEYILSTQDNAEEIRRALGQPNTRYVSLSHSIPIFITYLTAWVDSRGKLQLRPDIYHLDREI</sequence>